<dbReference type="InterPro" id="IPR014722">
    <property type="entry name" value="Rib_uL2_dom2"/>
</dbReference>
<dbReference type="GO" id="GO:0006412">
    <property type="term" value="P:translation"/>
    <property type="evidence" value="ECO:0007669"/>
    <property type="project" value="UniProtKB-UniRule"/>
</dbReference>
<keyword evidence="4 8" id="KW-0689">Ribosomal protein</keyword>
<dbReference type="HAMAP" id="MF_01326_B">
    <property type="entry name" value="Ribosomal_uL24_B"/>
    <property type="match status" value="1"/>
</dbReference>
<accession>A0A0H4TAE0</accession>
<reference evidence="10" key="1">
    <citation type="journal article" date="2015" name="ISME J.">
        <title>Aquifer environment selects for microbial species cohorts in sediment and groundwater.</title>
        <authorList>
            <person name="Hug L.A."/>
            <person name="Thomas B.C."/>
            <person name="Brown C.T."/>
            <person name="Frischkorn K.R."/>
            <person name="Williams K.H."/>
            <person name="Tringe S.G."/>
            <person name="Banfield J.F."/>
        </authorList>
    </citation>
    <scope>NUCLEOTIDE SEQUENCE</scope>
</reference>
<evidence type="ECO:0000313" key="10">
    <source>
        <dbReference type="EMBL" id="AKQ04891.1"/>
    </source>
</evidence>
<comment type="similarity">
    <text evidence="1 8">Belongs to the universal ribosomal protein uL24 family.</text>
</comment>
<dbReference type="EMBL" id="KT007053">
    <property type="protein sequence ID" value="AKQ04891.1"/>
    <property type="molecule type" value="Genomic_DNA"/>
</dbReference>
<dbReference type="SUPFAM" id="SSF50104">
    <property type="entry name" value="Translation proteins SH3-like domain"/>
    <property type="match status" value="1"/>
</dbReference>
<evidence type="ECO:0000256" key="2">
    <source>
        <dbReference type="ARBA" id="ARBA00022730"/>
    </source>
</evidence>
<name>A0A0H4TAE0_9GAMM</name>
<evidence type="ECO:0000256" key="3">
    <source>
        <dbReference type="ARBA" id="ARBA00022884"/>
    </source>
</evidence>
<keyword evidence="2 8" id="KW-0699">rRNA-binding</keyword>
<evidence type="ECO:0000256" key="7">
    <source>
        <dbReference type="ARBA" id="ARBA00058688"/>
    </source>
</evidence>
<proteinExistence type="inferred from homology"/>
<sequence>MAKIKKGDQVILIAGKDKGRQGVVLSVTEDRVKVEGLNIVKKHKKGNQAAGTQGAIVAQEAALHISNVAVFNAATQKADRIGYRVDDAGVKTRFFKSNGESVATAK</sequence>
<dbReference type="InterPro" id="IPR057264">
    <property type="entry name" value="Ribosomal_uL24_C"/>
</dbReference>
<dbReference type="AlphaFoldDB" id="A0A0H4TAE0"/>
<dbReference type="InterPro" id="IPR005824">
    <property type="entry name" value="KOW"/>
</dbReference>
<dbReference type="GO" id="GO:1990904">
    <property type="term" value="C:ribonucleoprotein complex"/>
    <property type="evidence" value="ECO:0007669"/>
    <property type="project" value="UniProtKB-KW"/>
</dbReference>
<comment type="function">
    <text evidence="7 8">One of the proteins that surrounds the polypeptide exit tunnel on the outside of the subunit.</text>
</comment>
<evidence type="ECO:0000256" key="4">
    <source>
        <dbReference type="ARBA" id="ARBA00022980"/>
    </source>
</evidence>
<dbReference type="InterPro" id="IPR008991">
    <property type="entry name" value="Translation_prot_SH3-like_sf"/>
</dbReference>
<comment type="subunit">
    <text evidence="8">Part of the 50S ribosomal subunit.</text>
</comment>
<evidence type="ECO:0000256" key="5">
    <source>
        <dbReference type="ARBA" id="ARBA00023274"/>
    </source>
</evidence>
<dbReference type="PANTHER" id="PTHR12903">
    <property type="entry name" value="MITOCHONDRIAL RIBOSOMAL PROTEIN L24"/>
    <property type="match status" value="1"/>
</dbReference>
<dbReference type="CDD" id="cd06089">
    <property type="entry name" value="KOW_RPL26"/>
    <property type="match status" value="1"/>
</dbReference>
<gene>
    <name evidence="8 10" type="primary">rplX</name>
</gene>
<dbReference type="FunFam" id="2.30.30.30:FF:000004">
    <property type="entry name" value="50S ribosomal protein L24"/>
    <property type="match status" value="1"/>
</dbReference>
<dbReference type="GO" id="GO:0005840">
    <property type="term" value="C:ribosome"/>
    <property type="evidence" value="ECO:0007669"/>
    <property type="project" value="UniProtKB-KW"/>
</dbReference>
<organism evidence="10">
    <name type="scientific">uncultured gamma proteobacterium Rifle_16ft_4_minimus_8572</name>
    <dbReference type="NCBI Taxonomy" id="1665202"/>
    <lineage>
        <taxon>Bacteria</taxon>
        <taxon>Pseudomonadati</taxon>
        <taxon>Pseudomonadota</taxon>
        <taxon>Gammaproteobacteria</taxon>
        <taxon>environmental samples</taxon>
    </lineage>
</organism>
<dbReference type="Gene3D" id="2.30.30.30">
    <property type="match status" value="1"/>
</dbReference>
<dbReference type="GO" id="GO:0003735">
    <property type="term" value="F:structural constituent of ribosome"/>
    <property type="evidence" value="ECO:0007669"/>
    <property type="project" value="InterPro"/>
</dbReference>
<evidence type="ECO:0000259" key="9">
    <source>
        <dbReference type="SMART" id="SM00739"/>
    </source>
</evidence>
<keyword evidence="3 8" id="KW-0694">RNA-binding</keyword>
<comment type="function">
    <text evidence="8">One of two assembly initiator proteins, it binds directly to the 5'-end of the 23S rRNA, where it nucleates assembly of the 50S subunit.</text>
</comment>
<evidence type="ECO:0000256" key="8">
    <source>
        <dbReference type="HAMAP-Rule" id="MF_01326"/>
    </source>
</evidence>
<dbReference type="GO" id="GO:0019843">
    <property type="term" value="F:rRNA binding"/>
    <property type="evidence" value="ECO:0007669"/>
    <property type="project" value="UniProtKB-UniRule"/>
</dbReference>
<feature type="domain" description="KOW" evidence="9">
    <location>
        <begin position="3"/>
        <end position="30"/>
    </location>
</feature>
<dbReference type="Pfam" id="PF00467">
    <property type="entry name" value="KOW"/>
    <property type="match status" value="1"/>
</dbReference>
<dbReference type="InterPro" id="IPR041988">
    <property type="entry name" value="Ribosomal_uL24_KOW"/>
</dbReference>
<evidence type="ECO:0000256" key="1">
    <source>
        <dbReference type="ARBA" id="ARBA00010618"/>
    </source>
</evidence>
<dbReference type="InterPro" id="IPR003256">
    <property type="entry name" value="Ribosomal_uL24"/>
</dbReference>
<dbReference type="NCBIfam" id="TIGR01079">
    <property type="entry name" value="rplX_bact"/>
    <property type="match status" value="1"/>
</dbReference>
<keyword evidence="5 8" id="KW-0687">Ribonucleoprotein</keyword>
<protein>
    <recommendedName>
        <fullName evidence="6 8">Large ribosomal subunit protein uL24</fullName>
    </recommendedName>
</protein>
<dbReference type="SMART" id="SM00739">
    <property type="entry name" value="KOW"/>
    <property type="match status" value="1"/>
</dbReference>
<dbReference type="Pfam" id="PF17136">
    <property type="entry name" value="ribosomal_L24"/>
    <property type="match status" value="1"/>
</dbReference>
<evidence type="ECO:0000256" key="6">
    <source>
        <dbReference type="ARBA" id="ARBA00035206"/>
    </source>
</evidence>